<evidence type="ECO:0000313" key="10">
    <source>
        <dbReference type="EMBL" id="ARU46516.1"/>
    </source>
</evidence>
<name>A0A7Y4LFN7_9CORY</name>
<comment type="catalytic activity">
    <reaction evidence="7">
        <text>heme b + 3 reduced [NADPH--hemoprotein reductase] + 3 O2 = biliverdin IXalpha + CO + Fe(2+) + 3 oxidized [NADPH--hemoprotein reductase] + 3 H2O + H(+)</text>
        <dbReference type="Rhea" id="RHEA:21764"/>
        <dbReference type="Rhea" id="RHEA-COMP:11964"/>
        <dbReference type="Rhea" id="RHEA-COMP:11965"/>
        <dbReference type="ChEBI" id="CHEBI:15377"/>
        <dbReference type="ChEBI" id="CHEBI:15378"/>
        <dbReference type="ChEBI" id="CHEBI:15379"/>
        <dbReference type="ChEBI" id="CHEBI:17245"/>
        <dbReference type="ChEBI" id="CHEBI:29033"/>
        <dbReference type="ChEBI" id="CHEBI:57618"/>
        <dbReference type="ChEBI" id="CHEBI:57991"/>
        <dbReference type="ChEBI" id="CHEBI:58210"/>
        <dbReference type="ChEBI" id="CHEBI:60344"/>
        <dbReference type="EC" id="1.14.14.18"/>
    </reaction>
</comment>
<dbReference type="GO" id="GO:0006979">
    <property type="term" value="P:response to oxidative stress"/>
    <property type="evidence" value="ECO:0007669"/>
    <property type="project" value="TreeGrafter"/>
</dbReference>
<reference evidence="10 11" key="4">
    <citation type="journal article" date="2020" name="PLoS ONE">
        <title>Taxonomic classification of strain PO100/5 shows a broader geographic distribution and genetic markers of the recently described Corynebacterium silvaticum.</title>
        <authorList>
            <person name="Viana M.V.C."/>
            <person name="Profeta R."/>
            <person name="da Silva A.L."/>
            <person name="Hurtado R."/>
            <person name="Cerqueira J.C."/>
            <person name="Ribeiro B.F.S."/>
            <person name="Almeida M.O."/>
            <person name="Morais-Rodrigues F."/>
            <person name="Soares S.C."/>
            <person name="Oliveira M."/>
            <person name="Tavares L."/>
            <person name="Figueiredo H."/>
            <person name="Wattam A.R."/>
            <person name="Barh D."/>
            <person name="Ghosh P."/>
            <person name="Silva A."/>
            <person name="Azevedo V."/>
        </authorList>
    </citation>
    <scope>NUCLEOTIDE SEQUENCE [LARGE SCALE GENOMIC DNA]</scope>
    <source>
        <strain evidence="10 11">PO100/5</strain>
    </source>
</reference>
<dbReference type="PANTHER" id="PTHR10720:SF0">
    <property type="entry name" value="HEME OXYGENASE"/>
    <property type="match status" value="1"/>
</dbReference>
<dbReference type="KEGG" id="csil:CBE74_08530"/>
<dbReference type="InterPro" id="IPR016084">
    <property type="entry name" value="Haem_Oase-like_multi-hlx"/>
</dbReference>
<dbReference type="GO" id="GO:0020037">
    <property type="term" value="F:heme binding"/>
    <property type="evidence" value="ECO:0007669"/>
    <property type="project" value="TreeGrafter"/>
</dbReference>
<gene>
    <name evidence="10" type="ORF">CBE74_08530</name>
</gene>
<dbReference type="InterPro" id="IPR016053">
    <property type="entry name" value="Haem_Oase-like"/>
</dbReference>
<feature type="binding site" evidence="8">
    <location>
        <position position="13"/>
    </location>
    <ligand>
        <name>heme b</name>
        <dbReference type="ChEBI" id="CHEBI:60344"/>
    </ligand>
</feature>
<feature type="binding site" evidence="8">
    <location>
        <position position="177"/>
    </location>
    <ligand>
        <name>heme b</name>
        <dbReference type="ChEBI" id="CHEBI:60344"/>
    </ligand>
</feature>
<dbReference type="GO" id="GO:0004392">
    <property type="term" value="F:heme oxygenase (decyclizing) activity"/>
    <property type="evidence" value="ECO:0007669"/>
    <property type="project" value="UniProtKB-EC"/>
</dbReference>
<feature type="binding site" evidence="8">
    <location>
        <position position="130"/>
    </location>
    <ligand>
        <name>heme b</name>
        <dbReference type="ChEBI" id="CHEBI:60344"/>
    </ligand>
</feature>
<protein>
    <recommendedName>
        <fullName evidence="2">heme oxygenase (biliverdin-producing)</fullName>
        <ecNumber evidence="2">1.14.14.18</ecNumber>
    </recommendedName>
</protein>
<dbReference type="PIRSF" id="PIRSF000343">
    <property type="entry name" value="Haem_Oase"/>
    <property type="match status" value="1"/>
</dbReference>
<dbReference type="PROSITE" id="PS00593">
    <property type="entry name" value="HEME_OXYGENASE"/>
    <property type="match status" value="1"/>
</dbReference>
<evidence type="ECO:0000256" key="5">
    <source>
        <dbReference type="ARBA" id="ARBA00023002"/>
    </source>
</evidence>
<dbReference type="Pfam" id="PF01126">
    <property type="entry name" value="Heme_oxygenase"/>
    <property type="match status" value="1"/>
</dbReference>
<reference evidence="10 11" key="2">
    <citation type="journal article" date="2020" name="Antonie Van Leeuwenhoek">
        <title>Phylogenomic characterisation of a novel corynebacterial species pathogenic to animals.</title>
        <authorList>
            <person name="Moller J."/>
            <person name="Musella L."/>
            <person name="Melnikov V."/>
            <person name="Geissdorfer W."/>
            <person name="Burkovski A."/>
            <person name="Sangal V."/>
        </authorList>
    </citation>
    <scope>NUCLEOTIDE SEQUENCE [LARGE SCALE GENOMIC DNA]</scope>
    <source>
        <strain evidence="10 11">PO100/5</strain>
    </source>
</reference>
<dbReference type="InterPro" id="IPR002051">
    <property type="entry name" value="Haem_Oase"/>
</dbReference>
<dbReference type="PRINTS" id="PR00088">
    <property type="entry name" value="HAEMOXYGNASE"/>
</dbReference>
<dbReference type="Gene3D" id="1.20.910.10">
    <property type="entry name" value="Heme oxygenase-like"/>
    <property type="match status" value="1"/>
</dbReference>
<dbReference type="Proteomes" id="UP000195652">
    <property type="component" value="Chromosome"/>
</dbReference>
<dbReference type="EMBL" id="CP021417">
    <property type="protein sequence ID" value="ARU46516.1"/>
    <property type="molecule type" value="Genomic_DNA"/>
</dbReference>
<keyword evidence="3 8" id="KW-0349">Heme</keyword>
<evidence type="ECO:0000256" key="3">
    <source>
        <dbReference type="ARBA" id="ARBA00022617"/>
    </source>
</evidence>
<keyword evidence="4 9" id="KW-0479">Metal-binding</keyword>
<reference evidence="10 11" key="3">
    <citation type="journal article" date="2020" name="Int. J. Syst. Evol. Microbiol.">
        <title>Corynebacterium silvaticum sp. nov., a unique group of NTTB corynebacteria in wild boar and roe deer.</title>
        <authorList>
            <person name="Dangel A."/>
            <person name="Berger A."/>
            <person name="Rau J."/>
            <person name="Eisenberg T."/>
            <person name="Kampfer P."/>
            <person name="Margos G."/>
            <person name="Contzen M."/>
            <person name="Busse H.J."/>
            <person name="Konrad R."/>
            <person name="Peters M."/>
            <person name="Sting R."/>
            <person name="Sing A."/>
        </authorList>
    </citation>
    <scope>NUCLEOTIDE SEQUENCE [LARGE SCALE GENOMIC DNA]</scope>
    <source>
        <strain evidence="10 11">PO100/5</strain>
    </source>
</reference>
<sequence>MTTATKGLAAELKESTAKAHAEAEHSSFMSDLIEGRLDAGAFIRLQEQAWLFYSALEEATDVVRAQGFATELLDPKLNRSDILAEDIDNFHGNDQWRNNIIALPAVRDYVARLNQIRDEAHGPALVAHHYVRYLGDLSGGQVIARMMSRHYGVEEKSLKFYSFEGIDKLKVYKDNYRQHLDDLLLSADEVDQMLEEASAAFSYNQRVFAELA</sequence>
<organism evidence="10 11">
    <name type="scientific">Corynebacterium silvaticum</name>
    <dbReference type="NCBI Taxonomy" id="2320431"/>
    <lineage>
        <taxon>Bacteria</taxon>
        <taxon>Bacillati</taxon>
        <taxon>Actinomycetota</taxon>
        <taxon>Actinomycetes</taxon>
        <taxon>Mycobacteriales</taxon>
        <taxon>Corynebacteriaceae</taxon>
        <taxon>Corynebacterium</taxon>
    </lineage>
</organism>
<evidence type="ECO:0000256" key="1">
    <source>
        <dbReference type="ARBA" id="ARBA00006134"/>
    </source>
</evidence>
<keyword evidence="11" id="KW-1185">Reference proteome</keyword>
<evidence type="ECO:0000256" key="4">
    <source>
        <dbReference type="ARBA" id="ARBA00022723"/>
    </source>
</evidence>
<evidence type="ECO:0000313" key="11">
    <source>
        <dbReference type="Proteomes" id="UP000195652"/>
    </source>
</evidence>
<keyword evidence="6 9" id="KW-0408">Iron</keyword>
<dbReference type="RefSeq" id="WP_087454316.1">
    <property type="nucleotide sequence ID" value="NZ_CP021417.2"/>
</dbReference>
<comment type="similarity">
    <text evidence="1">Belongs to the heme oxygenase family.</text>
</comment>
<dbReference type="GeneID" id="75008288"/>
<dbReference type="EC" id="1.14.14.18" evidence="2"/>
<dbReference type="GO" id="GO:0042167">
    <property type="term" value="P:heme catabolic process"/>
    <property type="evidence" value="ECO:0007669"/>
    <property type="project" value="TreeGrafter"/>
</dbReference>
<dbReference type="OrthoDB" id="5493802at2"/>
<dbReference type="GO" id="GO:0046872">
    <property type="term" value="F:metal ion binding"/>
    <property type="evidence" value="ECO:0007669"/>
    <property type="project" value="UniProtKB-KW"/>
</dbReference>
<dbReference type="GO" id="GO:0006788">
    <property type="term" value="P:heme oxidation"/>
    <property type="evidence" value="ECO:0007669"/>
    <property type="project" value="InterPro"/>
</dbReference>
<evidence type="ECO:0000256" key="2">
    <source>
        <dbReference type="ARBA" id="ARBA00012360"/>
    </source>
</evidence>
<proteinExistence type="inferred from homology"/>
<dbReference type="InterPro" id="IPR018207">
    <property type="entry name" value="Haem_oxygenase_CS"/>
</dbReference>
<evidence type="ECO:0000256" key="6">
    <source>
        <dbReference type="ARBA" id="ARBA00023004"/>
    </source>
</evidence>
<evidence type="ECO:0000256" key="7">
    <source>
        <dbReference type="ARBA" id="ARBA00048328"/>
    </source>
</evidence>
<reference evidence="10 11" key="1">
    <citation type="journal article" date="2014" name="BMC Vet. Res.">
        <title>First report of Corynebacterium pseudotuberculosis from caseous lymphadenitis lesions in Black Alentejano pig (Sus scrofa domesticus).</title>
        <authorList>
            <person name="Oliveira M."/>
            <person name="Barroco C."/>
            <person name="Mottola C."/>
            <person name="Santos R."/>
            <person name="Lemsaddek A."/>
            <person name="Tavares L."/>
            <person name="Semedo-Lemsaddek T."/>
        </authorList>
    </citation>
    <scope>NUCLEOTIDE SEQUENCE [LARGE SCALE GENOMIC DNA]</scope>
    <source>
        <strain evidence="10 11">PO100/5</strain>
    </source>
</reference>
<dbReference type="AlphaFoldDB" id="A0A7Y4LFN7"/>
<keyword evidence="5" id="KW-0560">Oxidoreductase</keyword>
<dbReference type="SUPFAM" id="SSF48613">
    <property type="entry name" value="Heme oxygenase-like"/>
    <property type="match status" value="1"/>
</dbReference>
<feature type="binding site" description="axial binding residue" evidence="9">
    <location>
        <position position="20"/>
    </location>
    <ligand>
        <name>heme b</name>
        <dbReference type="ChEBI" id="CHEBI:60344"/>
    </ligand>
    <ligandPart>
        <name>Fe</name>
        <dbReference type="ChEBI" id="CHEBI:18248"/>
    </ligandPart>
</feature>
<evidence type="ECO:0000256" key="9">
    <source>
        <dbReference type="PIRSR" id="PIRSR000343-2"/>
    </source>
</evidence>
<dbReference type="CDD" id="cd19165">
    <property type="entry name" value="HemeO"/>
    <property type="match status" value="1"/>
</dbReference>
<accession>A0A7Y4LFN7</accession>
<evidence type="ECO:0000256" key="8">
    <source>
        <dbReference type="PIRSR" id="PIRSR000343-1"/>
    </source>
</evidence>
<dbReference type="PANTHER" id="PTHR10720">
    <property type="entry name" value="HEME OXYGENASE"/>
    <property type="match status" value="1"/>
</dbReference>